<dbReference type="Pfam" id="PF13412">
    <property type="entry name" value="HTH_24"/>
    <property type="match status" value="1"/>
</dbReference>
<keyword evidence="3" id="KW-0175">Coiled coil</keyword>
<keyword evidence="1" id="KW-0808">Transferase</keyword>
<dbReference type="EMBL" id="FJNB01000008">
    <property type="protein sequence ID" value="CZQ95902.1"/>
    <property type="molecule type" value="Genomic_DNA"/>
</dbReference>
<dbReference type="Proteomes" id="UP000199280">
    <property type="component" value="Unassembled WGS sequence"/>
</dbReference>
<dbReference type="Gene3D" id="3.90.1200.10">
    <property type="match status" value="1"/>
</dbReference>
<dbReference type="Pfam" id="PF12804">
    <property type="entry name" value="NTP_transf_3"/>
    <property type="match status" value="1"/>
</dbReference>
<dbReference type="Proteomes" id="UP000076878">
    <property type="component" value="Unassembled WGS sequence"/>
</dbReference>
<evidence type="ECO:0000313" key="7">
    <source>
        <dbReference type="Proteomes" id="UP000076878"/>
    </source>
</evidence>
<protein>
    <submittedName>
        <fullName evidence="6">CTP:phosphocholine cytidylyltransferase</fullName>
    </submittedName>
    <submittedName>
        <fullName evidence="5">Choline/ethanolamine kinase</fullName>
    </submittedName>
</protein>
<dbReference type="EMBL" id="FNYT01000007">
    <property type="protein sequence ID" value="SEJ05458.1"/>
    <property type="molecule type" value="Genomic_DNA"/>
</dbReference>
<dbReference type="Pfam" id="PF01633">
    <property type="entry name" value="Choline_kinase"/>
    <property type="match status" value="1"/>
</dbReference>
<dbReference type="STRING" id="640938.TR210_1346"/>
<gene>
    <name evidence="6" type="ORF">SAMN05216375_1074</name>
    <name evidence="5" type="ORF">TR210_1346</name>
</gene>
<dbReference type="CDD" id="cd05151">
    <property type="entry name" value="ChoK-like"/>
    <property type="match status" value="1"/>
</dbReference>
<sequence length="590" mass="68693">MYMNKQESDILNALLLEPFINQRILAEISGHSLGVVNRSIKELMKQGYLDEDVRLTDKARHEFNTKAPQKAIILAAGFGMRMVPINLESPKALLEVNGERLIDRQIKQLHEVGIKDIYIVVGFMKEQFEYLIDEYGVQLIVNQEYATKNNYYSMVTALKGMEVANTYIVPCDIWCDRKPFHSHELYSWYMVSDLVDEESDVRVNRKMELVRIKNSAGNAMIGIAYLLKEDMEKLKEQLDEIKDDGSFWEEALYIKDRMFVAAHVVHASEVVEINTYEQLRELDSDSQQLKSDVIKIIAEQLHTTPDSITDISVLKKGMTNRSFLFSCEGKKYIMRIPGEGTDLLINRREEAAVYQAIAGEWLCDDPVYINPENGYKITAFLDNVRVCDPLDVKDLRKCIGLLKQFHDLKLKVDHEFDIFGQIDFYESLWNGKPSMYKDYRKTKENVRSLIPFIEANIKEKILTHIDANQDNFLFYEQDEITKLQLTDWEYAGMQDPDVDIAMFAIYAFYNKRQTDRLISIYFDGECETAIRAKIYAYMAACGLLWSNWCEYKSTLGVEFGEYCLRQYRYAKEYYRYALEEIKKIGGMADE</sequence>
<evidence type="ECO:0000313" key="6">
    <source>
        <dbReference type="EMBL" id="SEJ05458.1"/>
    </source>
</evidence>
<feature type="coiled-coil region" evidence="3">
    <location>
        <begin position="224"/>
        <end position="251"/>
    </location>
</feature>
<dbReference type="GO" id="GO:0016301">
    <property type="term" value="F:kinase activity"/>
    <property type="evidence" value="ECO:0007669"/>
    <property type="project" value="UniProtKB-KW"/>
</dbReference>
<dbReference type="InterPro" id="IPR029044">
    <property type="entry name" value="Nucleotide-diphossugar_trans"/>
</dbReference>
<dbReference type="InterPro" id="IPR011009">
    <property type="entry name" value="Kinase-like_dom_sf"/>
</dbReference>
<keyword evidence="5" id="KW-0418">Kinase</keyword>
<keyword evidence="2 6" id="KW-0548">Nucleotidyltransferase</keyword>
<dbReference type="InterPro" id="IPR025877">
    <property type="entry name" value="MobA-like_NTP_Trfase"/>
</dbReference>
<dbReference type="AlphaFoldDB" id="A0A143YQD1"/>
<evidence type="ECO:0000256" key="1">
    <source>
        <dbReference type="ARBA" id="ARBA00022679"/>
    </source>
</evidence>
<evidence type="ECO:0000313" key="8">
    <source>
        <dbReference type="Proteomes" id="UP000199280"/>
    </source>
</evidence>
<name>A0A143YQD1_9LACT</name>
<reference evidence="5 7" key="1">
    <citation type="submission" date="2016-02" db="EMBL/GenBank/DDBJ databases">
        <authorList>
            <person name="Wen L."/>
            <person name="He K."/>
            <person name="Yang H."/>
        </authorList>
    </citation>
    <scope>NUCLEOTIDE SEQUENCE [LARGE SCALE GENOMIC DNA]</scope>
    <source>
        <strain evidence="5">Trichococcus_R210</strain>
    </source>
</reference>
<organism evidence="5 7">
    <name type="scientific">Trichococcus ilyis</name>
    <dbReference type="NCBI Taxonomy" id="640938"/>
    <lineage>
        <taxon>Bacteria</taxon>
        <taxon>Bacillati</taxon>
        <taxon>Bacillota</taxon>
        <taxon>Bacilli</taxon>
        <taxon>Lactobacillales</taxon>
        <taxon>Carnobacteriaceae</taxon>
        <taxon>Trichococcus</taxon>
    </lineage>
</organism>
<dbReference type="GO" id="GO:0016779">
    <property type="term" value="F:nucleotidyltransferase activity"/>
    <property type="evidence" value="ECO:0007669"/>
    <property type="project" value="UniProtKB-KW"/>
</dbReference>
<evidence type="ECO:0000259" key="4">
    <source>
        <dbReference type="Pfam" id="PF12804"/>
    </source>
</evidence>
<evidence type="ECO:0000256" key="3">
    <source>
        <dbReference type="SAM" id="Coils"/>
    </source>
</evidence>
<dbReference type="PANTHER" id="PTHR43584:SF5">
    <property type="entry name" value="PROTEIN LICC"/>
    <property type="match status" value="1"/>
</dbReference>
<dbReference type="SUPFAM" id="SSF53448">
    <property type="entry name" value="Nucleotide-diphospho-sugar transferases"/>
    <property type="match status" value="1"/>
</dbReference>
<dbReference type="Gene3D" id="3.30.200.20">
    <property type="entry name" value="Phosphorylase Kinase, domain 1"/>
    <property type="match status" value="1"/>
</dbReference>
<keyword evidence="8" id="KW-1185">Reference proteome</keyword>
<feature type="domain" description="MobA-like NTP transferase" evidence="4">
    <location>
        <begin position="71"/>
        <end position="173"/>
    </location>
</feature>
<dbReference type="SUPFAM" id="SSF56112">
    <property type="entry name" value="Protein kinase-like (PK-like)"/>
    <property type="match status" value="1"/>
</dbReference>
<accession>A0A143YQD1</accession>
<evidence type="ECO:0000313" key="5">
    <source>
        <dbReference type="EMBL" id="CZQ95902.1"/>
    </source>
</evidence>
<dbReference type="PANTHER" id="PTHR43584">
    <property type="entry name" value="NUCLEOTIDYL TRANSFERASE"/>
    <property type="match status" value="1"/>
</dbReference>
<proteinExistence type="predicted"/>
<dbReference type="Gene3D" id="3.90.550.10">
    <property type="entry name" value="Spore Coat Polysaccharide Biosynthesis Protein SpsA, Chain A"/>
    <property type="match status" value="1"/>
</dbReference>
<reference evidence="6 8" key="2">
    <citation type="submission" date="2016-10" db="EMBL/GenBank/DDBJ databases">
        <authorList>
            <person name="Varghese N."/>
            <person name="Submissions S."/>
        </authorList>
    </citation>
    <scope>NUCLEOTIDE SEQUENCE [LARGE SCALE GENOMIC DNA]</scope>
    <source>
        <strain evidence="6 8">DSM 22150</strain>
    </source>
</reference>
<dbReference type="InterPro" id="IPR050065">
    <property type="entry name" value="GlmU-like"/>
</dbReference>
<evidence type="ECO:0000256" key="2">
    <source>
        <dbReference type="ARBA" id="ARBA00022695"/>
    </source>
</evidence>